<gene>
    <name evidence="2" type="ORF">CRECT_2370</name>
</gene>
<keyword evidence="1" id="KW-1133">Transmembrane helix</keyword>
<dbReference type="Proteomes" id="UP000502377">
    <property type="component" value="Chromosome"/>
</dbReference>
<organism evidence="2 3">
    <name type="scientific">Campylobacter rectus</name>
    <name type="common">Wolinella recta</name>
    <dbReference type="NCBI Taxonomy" id="203"/>
    <lineage>
        <taxon>Bacteria</taxon>
        <taxon>Pseudomonadati</taxon>
        <taxon>Campylobacterota</taxon>
        <taxon>Epsilonproteobacteria</taxon>
        <taxon>Campylobacterales</taxon>
        <taxon>Campylobacteraceae</taxon>
        <taxon>Campylobacter</taxon>
    </lineage>
</organism>
<dbReference type="RefSeq" id="WP_002944052.1">
    <property type="nucleotide sequence ID" value="NZ_CP012543.1"/>
</dbReference>
<feature type="transmembrane region" description="Helical" evidence="1">
    <location>
        <begin position="146"/>
        <end position="167"/>
    </location>
</feature>
<feature type="transmembrane region" description="Helical" evidence="1">
    <location>
        <begin position="116"/>
        <end position="134"/>
    </location>
</feature>
<evidence type="ECO:0000313" key="3">
    <source>
        <dbReference type="Proteomes" id="UP000502377"/>
    </source>
</evidence>
<proteinExistence type="predicted"/>
<feature type="transmembrane region" description="Helical" evidence="1">
    <location>
        <begin position="84"/>
        <end position="104"/>
    </location>
</feature>
<protein>
    <submittedName>
        <fullName evidence="2">Putative membrane protein</fullName>
    </submittedName>
</protein>
<accession>A0A6G5QQX6</accession>
<feature type="transmembrane region" description="Helical" evidence="1">
    <location>
        <begin position="173"/>
        <end position="195"/>
    </location>
</feature>
<feature type="transmembrane region" description="Helical" evidence="1">
    <location>
        <begin position="229"/>
        <end position="247"/>
    </location>
</feature>
<sequence length="263" mass="28975">MKGVAISETMIVGDDGKYYKFSFEEVRSQRPSGGERVAFKPDGEFALEVFIVVDEGEKRATKDVRSKETKQALKESEVFERARVLGIVSGVAPSAIKFYAYFIAGYAGLALQIADNLAVIAGAMLTYLALGGIAKLSRSDSLHVNFGKAMIVMFVGQVTATLASYMASIEHPLAKLVVVVTLLLLIYVAVVWSKVFFELARLTRNGLFRIYVFTFFAGELLWASGILAIFGFFLLIASFFIYIAAWVKTDKVGEAKDEGLFMY</sequence>
<dbReference type="KEGG" id="crx:CRECT_2370"/>
<dbReference type="EMBL" id="CP012543">
    <property type="protein sequence ID" value="QCD47952.1"/>
    <property type="molecule type" value="Genomic_DNA"/>
</dbReference>
<reference evidence="2 3" key="1">
    <citation type="submission" date="2016-07" db="EMBL/GenBank/DDBJ databases">
        <title>Comparative genomics of the Campylobacter concisus group.</title>
        <authorList>
            <person name="Miller W.G."/>
            <person name="Yee E."/>
            <person name="Chapman M.H."/>
            <person name="Huynh S."/>
            <person name="Bono J.L."/>
            <person name="On S.L.W."/>
            <person name="StLeger J."/>
            <person name="Foster G."/>
            <person name="Parker C.T."/>
        </authorList>
    </citation>
    <scope>NUCLEOTIDE SEQUENCE [LARGE SCALE GENOMIC DNA]</scope>
    <source>
        <strain evidence="2 3">ATCC 33238</strain>
    </source>
</reference>
<evidence type="ECO:0000313" key="2">
    <source>
        <dbReference type="EMBL" id="QCD47952.1"/>
    </source>
</evidence>
<keyword evidence="1" id="KW-0812">Transmembrane</keyword>
<evidence type="ECO:0000256" key="1">
    <source>
        <dbReference type="SAM" id="Phobius"/>
    </source>
</evidence>
<dbReference type="AlphaFoldDB" id="A0A6G5QQX6"/>
<name>A0A6G5QQX6_CAMRE</name>
<keyword evidence="1" id="KW-0472">Membrane</keyword>